<organism evidence="1 2">
    <name type="scientific">Mytilus galloprovincialis</name>
    <name type="common">Mediterranean mussel</name>
    <dbReference type="NCBI Taxonomy" id="29158"/>
    <lineage>
        <taxon>Eukaryota</taxon>
        <taxon>Metazoa</taxon>
        <taxon>Spiralia</taxon>
        <taxon>Lophotrochozoa</taxon>
        <taxon>Mollusca</taxon>
        <taxon>Bivalvia</taxon>
        <taxon>Autobranchia</taxon>
        <taxon>Pteriomorphia</taxon>
        <taxon>Mytilida</taxon>
        <taxon>Mytiloidea</taxon>
        <taxon>Mytilidae</taxon>
        <taxon>Mytilinae</taxon>
        <taxon>Mytilus</taxon>
    </lineage>
</organism>
<gene>
    <name evidence="1" type="ORF">MGAL_10B051659</name>
</gene>
<protein>
    <submittedName>
        <fullName evidence="1">Uncharacterized protein</fullName>
    </submittedName>
</protein>
<comment type="caution">
    <text evidence="1">The sequence shown here is derived from an EMBL/GenBank/DDBJ whole genome shotgun (WGS) entry which is preliminary data.</text>
</comment>
<accession>A0A8B6FSQ9</accession>
<name>A0A8B6FSQ9_MYTGA</name>
<keyword evidence="2" id="KW-1185">Reference proteome</keyword>
<evidence type="ECO:0000313" key="1">
    <source>
        <dbReference type="EMBL" id="VDI54074.1"/>
    </source>
</evidence>
<feature type="non-terminal residue" evidence="1">
    <location>
        <position position="1"/>
    </location>
</feature>
<evidence type="ECO:0000313" key="2">
    <source>
        <dbReference type="Proteomes" id="UP000596742"/>
    </source>
</evidence>
<dbReference type="AlphaFoldDB" id="A0A8B6FSQ9"/>
<dbReference type="Proteomes" id="UP000596742">
    <property type="component" value="Unassembled WGS sequence"/>
</dbReference>
<reference evidence="1" key="1">
    <citation type="submission" date="2018-11" db="EMBL/GenBank/DDBJ databases">
        <authorList>
            <person name="Alioto T."/>
            <person name="Alioto T."/>
        </authorList>
    </citation>
    <scope>NUCLEOTIDE SEQUENCE</scope>
</reference>
<dbReference type="OrthoDB" id="10063366at2759"/>
<proteinExistence type="predicted"/>
<sequence length="149" mass="16450">MVTSLAMIVLDSRGVGLGCIDISLHRIYLKSYLITGPVIVGVRPNLPVEGNTLLLGNDLTRNRVVAELIVTSEPLVNVKSPEDDAELYPACVVTRAMAKQQDEDLQEDQFDYMDLSDTFLANIEGPRSSEKALMKTPCVNKNVIMPWTD</sequence>
<dbReference type="EMBL" id="UYJE01007362">
    <property type="protein sequence ID" value="VDI54074.1"/>
    <property type="molecule type" value="Genomic_DNA"/>
</dbReference>